<organism evidence="2 3">
    <name type="scientific">Hypsizygus marmoreus</name>
    <name type="common">White beech mushroom</name>
    <name type="synonym">Agaricus marmoreus</name>
    <dbReference type="NCBI Taxonomy" id="39966"/>
    <lineage>
        <taxon>Eukaryota</taxon>
        <taxon>Fungi</taxon>
        <taxon>Dikarya</taxon>
        <taxon>Basidiomycota</taxon>
        <taxon>Agaricomycotina</taxon>
        <taxon>Agaricomycetes</taxon>
        <taxon>Agaricomycetidae</taxon>
        <taxon>Agaricales</taxon>
        <taxon>Tricholomatineae</taxon>
        <taxon>Lyophyllaceae</taxon>
        <taxon>Hypsizygus</taxon>
    </lineage>
</organism>
<gene>
    <name evidence="2" type="ORF">Hypma_004604</name>
</gene>
<dbReference type="EMBL" id="LUEZ02000018">
    <property type="protein sequence ID" value="RDB27123.1"/>
    <property type="molecule type" value="Genomic_DNA"/>
</dbReference>
<reference evidence="2" key="1">
    <citation type="submission" date="2018-04" db="EMBL/GenBank/DDBJ databases">
        <title>Whole genome sequencing of Hypsizygus marmoreus.</title>
        <authorList>
            <person name="Choi I.-G."/>
            <person name="Min B."/>
            <person name="Kim J.-G."/>
            <person name="Kim S."/>
            <person name="Oh Y.-L."/>
            <person name="Kong W.-S."/>
            <person name="Park H."/>
            <person name="Jeong J."/>
            <person name="Song E.-S."/>
        </authorList>
    </citation>
    <scope>NUCLEOTIDE SEQUENCE [LARGE SCALE GENOMIC DNA]</scope>
    <source>
        <strain evidence="2">51987-8</strain>
    </source>
</reference>
<evidence type="ECO:0000313" key="3">
    <source>
        <dbReference type="Proteomes" id="UP000076154"/>
    </source>
</evidence>
<dbReference type="AlphaFoldDB" id="A0A369K5J5"/>
<evidence type="ECO:0000256" key="1">
    <source>
        <dbReference type="SAM" id="MobiDB-lite"/>
    </source>
</evidence>
<keyword evidence="3" id="KW-1185">Reference proteome</keyword>
<feature type="region of interest" description="Disordered" evidence="1">
    <location>
        <begin position="118"/>
        <end position="155"/>
    </location>
</feature>
<feature type="compositionally biased region" description="Polar residues" evidence="1">
    <location>
        <begin position="120"/>
        <end position="136"/>
    </location>
</feature>
<accession>A0A369K5J5</accession>
<sequence>MLLLPIFVYYLQANDIKWSCWYDIFFSWSHSLPYIVDRIYPSYPLFNPITSSPTTSLKMVQKNTAIAIAALALAVGSSLAAPFAQDDALNSRDVDEDIVYARAAVDEKPKPITKRICATASPTPRSKTSSMQTRPLRQTDGARAPAEKSPAVGAGTVTNSNNLYTRDLLELLDLYERNFSDEALDARSTKLGKEAIKAAFDATGQNYISKKVKKYTSASTSISPETAKKIKAGVDAKSLPFNPNLVDAVVNNPKSKSKRDLAELLAARWLEHLDERDVDAKALHARSSKVTKVALKSVGKVVDAAGQNFISQQTTKQTGKSTAVSSDTKKAIKSGVDAKSLPFNQHLVNAVANNPKTKSSNSRRDLEETLEARWVELEEID</sequence>
<proteinExistence type="predicted"/>
<dbReference type="Proteomes" id="UP000076154">
    <property type="component" value="Unassembled WGS sequence"/>
</dbReference>
<dbReference type="InParanoid" id="A0A369K5J5"/>
<comment type="caution">
    <text evidence="2">The sequence shown here is derived from an EMBL/GenBank/DDBJ whole genome shotgun (WGS) entry which is preliminary data.</text>
</comment>
<evidence type="ECO:0000313" key="2">
    <source>
        <dbReference type="EMBL" id="RDB27123.1"/>
    </source>
</evidence>
<name>A0A369K5J5_HYPMA</name>
<protein>
    <submittedName>
        <fullName evidence="2">Uncharacterized protein</fullName>
    </submittedName>
</protein>